<dbReference type="AlphaFoldDB" id="X1JJ88"/>
<name>X1JJ88_9ZZZZ</name>
<gene>
    <name evidence="1" type="ORF">S03H2_52906</name>
</gene>
<dbReference type="EMBL" id="BARU01033649">
    <property type="protein sequence ID" value="GAH69803.1"/>
    <property type="molecule type" value="Genomic_DNA"/>
</dbReference>
<accession>X1JJ88</accession>
<proteinExistence type="predicted"/>
<organism evidence="1">
    <name type="scientific">marine sediment metagenome</name>
    <dbReference type="NCBI Taxonomy" id="412755"/>
    <lineage>
        <taxon>unclassified sequences</taxon>
        <taxon>metagenomes</taxon>
        <taxon>ecological metagenomes</taxon>
    </lineage>
</organism>
<reference evidence="1" key="1">
    <citation type="journal article" date="2014" name="Front. Microbiol.">
        <title>High frequency of phylogenetically diverse reductive dehalogenase-homologous genes in deep subseafloor sedimentary metagenomes.</title>
        <authorList>
            <person name="Kawai M."/>
            <person name="Futagami T."/>
            <person name="Toyoda A."/>
            <person name="Takaki Y."/>
            <person name="Nishi S."/>
            <person name="Hori S."/>
            <person name="Arai W."/>
            <person name="Tsubouchi T."/>
            <person name="Morono Y."/>
            <person name="Uchiyama I."/>
            <person name="Ito T."/>
            <person name="Fujiyama A."/>
            <person name="Inagaki F."/>
            <person name="Takami H."/>
        </authorList>
    </citation>
    <scope>NUCLEOTIDE SEQUENCE</scope>
    <source>
        <strain evidence="1">Expedition CK06-06</strain>
    </source>
</reference>
<comment type="caution">
    <text evidence="1">The sequence shown here is derived from an EMBL/GenBank/DDBJ whole genome shotgun (WGS) entry which is preliminary data.</text>
</comment>
<evidence type="ECO:0000313" key="1">
    <source>
        <dbReference type="EMBL" id="GAH69803.1"/>
    </source>
</evidence>
<evidence type="ECO:0008006" key="2">
    <source>
        <dbReference type="Google" id="ProtNLM"/>
    </source>
</evidence>
<protein>
    <recommendedName>
        <fullName evidence="2">Ribbon-helix-helix protein CopG domain-containing protein</fullName>
    </recommendedName>
</protein>
<sequence length="52" mass="6133">MKVRRSISIDPQTFNFVMDQAKKEGRNFSNMLEAIVRRYMRSLKKDKGNVPT</sequence>